<comment type="subcellular location">
    <subcellularLocation>
        <location evidence="1">Cell envelope</location>
    </subcellularLocation>
</comment>
<evidence type="ECO:0000313" key="5">
    <source>
        <dbReference type="EMBL" id="RHW26278.1"/>
    </source>
</evidence>
<proteinExistence type="inferred from homology"/>
<feature type="compositionally biased region" description="Basic and acidic residues" evidence="3">
    <location>
        <begin position="1"/>
        <end position="23"/>
    </location>
</feature>
<comment type="caution">
    <text evidence="5">The sequence shown here is derived from an EMBL/GenBank/DDBJ whole genome shotgun (WGS) entry which is preliminary data.</text>
</comment>
<accession>A0A417Y0U8</accession>
<dbReference type="PANTHER" id="PTHR30036">
    <property type="entry name" value="D-XYLOSE-BINDING PERIPLASMIC PROTEIN"/>
    <property type="match status" value="1"/>
</dbReference>
<evidence type="ECO:0000259" key="4">
    <source>
        <dbReference type="Pfam" id="PF13407"/>
    </source>
</evidence>
<dbReference type="PANTHER" id="PTHR30036:SF7">
    <property type="entry name" value="ABC TRANSPORTER PERIPLASMIC-BINDING PROTEIN YPHF"/>
    <property type="match status" value="1"/>
</dbReference>
<feature type="region of interest" description="Disordered" evidence="3">
    <location>
        <begin position="1"/>
        <end position="37"/>
    </location>
</feature>
<dbReference type="Pfam" id="PF13407">
    <property type="entry name" value="Peripla_BP_4"/>
    <property type="match status" value="1"/>
</dbReference>
<feature type="domain" description="Periplasmic binding protein" evidence="4">
    <location>
        <begin position="119"/>
        <end position="358"/>
    </location>
</feature>
<dbReference type="InterPro" id="IPR050555">
    <property type="entry name" value="Bact_Solute-Bind_Prot2"/>
</dbReference>
<dbReference type="AlphaFoldDB" id="A0A417Y0U8"/>
<evidence type="ECO:0000313" key="6">
    <source>
        <dbReference type="Proteomes" id="UP000283644"/>
    </source>
</evidence>
<gene>
    <name evidence="5" type="ORF">D0Z08_15040</name>
</gene>
<comment type="similarity">
    <text evidence="2">Belongs to the bacterial solute-binding protein 2 family.</text>
</comment>
<dbReference type="InterPro" id="IPR025997">
    <property type="entry name" value="SBP_2_dom"/>
</dbReference>
<reference evidence="5 6" key="1">
    <citation type="submission" date="2018-09" db="EMBL/GenBank/DDBJ databases">
        <title>Genome sequencing of Nocardioides immobilis CCTCC AB 2017083 for comparison to Nocardioides silvaticus.</title>
        <authorList>
            <person name="Li C."/>
            <person name="Wang G."/>
        </authorList>
    </citation>
    <scope>NUCLEOTIDE SEQUENCE [LARGE SCALE GENOMIC DNA]</scope>
    <source>
        <strain evidence="5 6">CCTCC AB 2017083</strain>
    </source>
</reference>
<evidence type="ECO:0000256" key="1">
    <source>
        <dbReference type="ARBA" id="ARBA00004196"/>
    </source>
</evidence>
<dbReference type="GO" id="GO:0030288">
    <property type="term" value="C:outer membrane-bounded periplasmic space"/>
    <property type="evidence" value="ECO:0007669"/>
    <property type="project" value="TreeGrafter"/>
</dbReference>
<dbReference type="EMBL" id="QXGH01000018">
    <property type="protein sequence ID" value="RHW26278.1"/>
    <property type="molecule type" value="Genomic_DNA"/>
</dbReference>
<keyword evidence="6" id="KW-1185">Reference proteome</keyword>
<name>A0A417Y0U8_9ACTN</name>
<dbReference type="Gene3D" id="3.40.50.2300">
    <property type="match status" value="2"/>
</dbReference>
<dbReference type="SUPFAM" id="SSF53822">
    <property type="entry name" value="Periplasmic binding protein-like I"/>
    <property type="match status" value="1"/>
</dbReference>
<sequence length="405" mass="43592">MHNGRHNERISRHTRERWNEMKRYQASRPSRLRSGSRSKSLGAVGAVVAALVLAACGSSEGGSDSSGGTADQDALDELLSEKVELPYPTTPTEIGEHTVSFITSGVAAGGTAEVQADQVKIIEDAGWTVDGPYDGEFTPSLQGTLIEQAVLRGVDGIILYSIPPETVPAAVKSAQEAGIPIVCSFCQPTQPTEGVTLIGETAESLVTPQIPVILADLNKDDATIVVVRFENNTVEANTSEQIRLIEEQCPDCKVETIVFSVSDLGKPTVPAYVNMLREYPEGELDAVIAPFNPAATSLINTAEQAGRDDFRIHVTFGDAEIGQQIESGEHAPLLAGSVIESPIFKGYAIVDALARVFNDQEVPDYSNLPGAPIMQQNAGEYLNDDGRWETDEMKAKFYEQWGLSD</sequence>
<dbReference type="GO" id="GO:0030246">
    <property type="term" value="F:carbohydrate binding"/>
    <property type="evidence" value="ECO:0007669"/>
    <property type="project" value="TreeGrafter"/>
</dbReference>
<evidence type="ECO:0000256" key="2">
    <source>
        <dbReference type="ARBA" id="ARBA00007639"/>
    </source>
</evidence>
<evidence type="ECO:0000256" key="3">
    <source>
        <dbReference type="SAM" id="MobiDB-lite"/>
    </source>
</evidence>
<dbReference type="Proteomes" id="UP000283644">
    <property type="component" value="Unassembled WGS sequence"/>
</dbReference>
<organism evidence="5 6">
    <name type="scientific">Nocardioides immobilis</name>
    <dbReference type="NCBI Taxonomy" id="2049295"/>
    <lineage>
        <taxon>Bacteria</taxon>
        <taxon>Bacillati</taxon>
        <taxon>Actinomycetota</taxon>
        <taxon>Actinomycetes</taxon>
        <taxon>Propionibacteriales</taxon>
        <taxon>Nocardioidaceae</taxon>
        <taxon>Nocardioides</taxon>
    </lineage>
</organism>
<protein>
    <submittedName>
        <fullName evidence="5">Sugar ABC transporter substrate-binding protein</fullName>
    </submittedName>
</protein>
<dbReference type="InterPro" id="IPR028082">
    <property type="entry name" value="Peripla_BP_I"/>
</dbReference>